<comment type="caution">
    <text evidence="1">The sequence shown here is derived from an EMBL/GenBank/DDBJ whole genome shotgun (WGS) entry which is preliminary data.</text>
</comment>
<reference evidence="1 3" key="1">
    <citation type="submission" date="2017-12" db="EMBL/GenBank/DDBJ databases">
        <title>Sequencing the genomes of 1000 Actinobacteria strains.</title>
        <authorList>
            <person name="Klenk H.-P."/>
        </authorList>
    </citation>
    <scope>NUCLEOTIDE SEQUENCE [LARGE SCALE GENOMIC DNA]</scope>
    <source>
        <strain evidence="1 3">DSM 44489</strain>
    </source>
</reference>
<dbReference type="CDD" id="cd17040">
    <property type="entry name" value="Ubl_MoaD_like"/>
    <property type="match status" value="1"/>
</dbReference>
<dbReference type="SUPFAM" id="SSF54285">
    <property type="entry name" value="MoaD/ThiS"/>
    <property type="match status" value="1"/>
</dbReference>
<dbReference type="EMBL" id="PJMW01000002">
    <property type="protein sequence ID" value="PKV79529.1"/>
    <property type="molecule type" value="Genomic_DNA"/>
</dbReference>
<evidence type="ECO:0000313" key="2">
    <source>
        <dbReference type="EMBL" id="PKV81051.1"/>
    </source>
</evidence>
<dbReference type="GeneID" id="97473981"/>
<name>A0A2N3VD33_9NOCA</name>
<dbReference type="EMBL" id="PJMW01000002">
    <property type="protein sequence ID" value="PKV81051.1"/>
    <property type="molecule type" value="Genomic_DNA"/>
</dbReference>
<dbReference type="RefSeq" id="WP_143876014.1">
    <property type="nucleotide sequence ID" value="NZ_JBEZZV010000020.1"/>
</dbReference>
<protein>
    <submittedName>
        <fullName evidence="1">Molybdopterin converting factor small subunit</fullName>
    </submittedName>
</protein>
<dbReference type="AlphaFoldDB" id="A0A2N3VD33"/>
<dbReference type="Gene3D" id="3.10.20.30">
    <property type="match status" value="1"/>
</dbReference>
<gene>
    <name evidence="1" type="ORF">ATK86_3923</name>
    <name evidence="2" type="ORF">ATK86_5497</name>
</gene>
<evidence type="ECO:0000313" key="1">
    <source>
        <dbReference type="EMBL" id="PKV79529.1"/>
    </source>
</evidence>
<organism evidence="1 3">
    <name type="scientific">Nocardia fluminea</name>
    <dbReference type="NCBI Taxonomy" id="134984"/>
    <lineage>
        <taxon>Bacteria</taxon>
        <taxon>Bacillati</taxon>
        <taxon>Actinomycetota</taxon>
        <taxon>Actinomycetes</taxon>
        <taxon>Mycobacteriales</taxon>
        <taxon>Nocardiaceae</taxon>
        <taxon>Nocardia</taxon>
    </lineage>
</organism>
<proteinExistence type="predicted"/>
<dbReference type="OrthoDB" id="4558792at2"/>
<sequence length="89" mass="9712">MTVRFVLPPSWPTLVGADLSELSTQATTIGQALTWLVDQHPIFGERIFDGERLAPWTIVCLNNTHILDLDTPIPAGDHELQIIPALVGG</sequence>
<keyword evidence="3" id="KW-1185">Reference proteome</keyword>
<accession>A0A2N3VD33</accession>
<evidence type="ECO:0000313" key="3">
    <source>
        <dbReference type="Proteomes" id="UP000233766"/>
    </source>
</evidence>
<dbReference type="InterPro" id="IPR016155">
    <property type="entry name" value="Mopterin_synth/thiamin_S_b"/>
</dbReference>
<dbReference type="Proteomes" id="UP000233766">
    <property type="component" value="Unassembled WGS sequence"/>
</dbReference>
<dbReference type="InterPro" id="IPR012675">
    <property type="entry name" value="Beta-grasp_dom_sf"/>
</dbReference>